<name>A0A6L2Q0Q1_COPFO</name>
<evidence type="ECO:0000256" key="1">
    <source>
        <dbReference type="SAM" id="MobiDB-lite"/>
    </source>
</evidence>
<reference evidence="4" key="1">
    <citation type="submission" date="2020-01" db="EMBL/GenBank/DDBJ databases">
        <title>Draft genome sequence of the Termite Coptotermes fromosanus.</title>
        <authorList>
            <person name="Itakura S."/>
            <person name="Yosikawa Y."/>
            <person name="Umezawa K."/>
        </authorList>
    </citation>
    <scope>NUCLEOTIDE SEQUENCE [LARGE SCALE GENOMIC DNA]</scope>
</reference>
<dbReference type="InterPro" id="IPR032718">
    <property type="entry name" value="PGBD4_Znf_C"/>
</dbReference>
<protein>
    <recommendedName>
        <fullName evidence="2">PiggyBac transposable element-derived protein 4 C-terminal zinc-finger domain-containing protein</fullName>
    </recommendedName>
</protein>
<gene>
    <name evidence="3" type="ORF">Cfor_02356</name>
</gene>
<dbReference type="OrthoDB" id="7695256at2759"/>
<evidence type="ECO:0000313" key="4">
    <source>
        <dbReference type="Proteomes" id="UP000502823"/>
    </source>
</evidence>
<feature type="compositionally biased region" description="Polar residues" evidence="1">
    <location>
        <begin position="22"/>
        <end position="34"/>
    </location>
</feature>
<sequence length="124" mass="14194">TLNTNKKKVSELPSPVERSWISKVQNTTEPSSDELQWPERQPAPRRPKQDPSADCSGISAKHKLDKIVAGGEGKKKCKECAESKKRSETAYICKFCIFPLHKGSCFERYHSLRNNWNFNVQFLL</sequence>
<evidence type="ECO:0000259" key="2">
    <source>
        <dbReference type="Pfam" id="PF13842"/>
    </source>
</evidence>
<evidence type="ECO:0000313" key="3">
    <source>
        <dbReference type="EMBL" id="GFG38451.1"/>
    </source>
</evidence>
<keyword evidence="4" id="KW-1185">Reference proteome</keyword>
<feature type="region of interest" description="Disordered" evidence="1">
    <location>
        <begin position="1"/>
        <end position="61"/>
    </location>
</feature>
<dbReference type="EMBL" id="BLKM01012991">
    <property type="protein sequence ID" value="GFG38451.1"/>
    <property type="molecule type" value="Genomic_DNA"/>
</dbReference>
<dbReference type="AlphaFoldDB" id="A0A6L2Q0Q1"/>
<organism evidence="3 4">
    <name type="scientific">Coptotermes formosanus</name>
    <name type="common">Formosan subterranean termite</name>
    <dbReference type="NCBI Taxonomy" id="36987"/>
    <lineage>
        <taxon>Eukaryota</taxon>
        <taxon>Metazoa</taxon>
        <taxon>Ecdysozoa</taxon>
        <taxon>Arthropoda</taxon>
        <taxon>Hexapoda</taxon>
        <taxon>Insecta</taxon>
        <taxon>Pterygota</taxon>
        <taxon>Neoptera</taxon>
        <taxon>Polyneoptera</taxon>
        <taxon>Dictyoptera</taxon>
        <taxon>Blattodea</taxon>
        <taxon>Blattoidea</taxon>
        <taxon>Termitoidae</taxon>
        <taxon>Rhinotermitidae</taxon>
        <taxon>Coptotermes</taxon>
    </lineage>
</organism>
<accession>A0A6L2Q0Q1</accession>
<dbReference type="Pfam" id="PF13842">
    <property type="entry name" value="zf-Tnp_2"/>
    <property type="match status" value="1"/>
</dbReference>
<feature type="domain" description="PiggyBac transposable element-derived protein 4 C-terminal zinc-finger" evidence="2">
    <location>
        <begin position="60"/>
        <end position="110"/>
    </location>
</feature>
<feature type="non-terminal residue" evidence="3">
    <location>
        <position position="1"/>
    </location>
</feature>
<proteinExistence type="predicted"/>
<dbReference type="InParanoid" id="A0A6L2Q0Q1"/>
<dbReference type="Proteomes" id="UP000502823">
    <property type="component" value="Unassembled WGS sequence"/>
</dbReference>
<comment type="caution">
    <text evidence="3">The sequence shown here is derived from an EMBL/GenBank/DDBJ whole genome shotgun (WGS) entry which is preliminary data.</text>
</comment>